<accession>A0A920CV06</accession>
<reference evidence="2 3" key="1">
    <citation type="submission" date="2021-03" db="EMBL/GenBank/DDBJ databases">
        <title>Antimicrobial resistance genes in bacteria isolated from Japanese honey, and their potential for conferring macrolide and lincosamide resistance in the American foulbrood pathogen Paenibacillus larvae.</title>
        <authorList>
            <person name="Okamoto M."/>
            <person name="Kumagai M."/>
            <person name="Kanamori H."/>
            <person name="Takamatsu D."/>
        </authorList>
    </citation>
    <scope>NUCLEOTIDE SEQUENCE [LARGE SCALE GENOMIC DNA]</scope>
    <source>
        <strain evidence="2 3">J34TS1</strain>
    </source>
</reference>
<evidence type="ECO:0000313" key="2">
    <source>
        <dbReference type="EMBL" id="GIO50022.1"/>
    </source>
</evidence>
<dbReference type="Proteomes" id="UP000682811">
    <property type="component" value="Unassembled WGS sequence"/>
</dbReference>
<protein>
    <submittedName>
        <fullName evidence="2">Uncharacterized protein</fullName>
    </submittedName>
</protein>
<gene>
    <name evidence="2" type="ORF">J34TS1_47870</name>
</gene>
<keyword evidence="1" id="KW-0732">Signal</keyword>
<organism evidence="2 3">
    <name type="scientific">Paenibacillus azoreducens</name>
    <dbReference type="NCBI Taxonomy" id="116718"/>
    <lineage>
        <taxon>Bacteria</taxon>
        <taxon>Bacillati</taxon>
        <taxon>Bacillota</taxon>
        <taxon>Bacilli</taxon>
        <taxon>Bacillales</taxon>
        <taxon>Paenibacillaceae</taxon>
        <taxon>Paenibacillus</taxon>
    </lineage>
</organism>
<evidence type="ECO:0000313" key="3">
    <source>
        <dbReference type="Proteomes" id="UP000682811"/>
    </source>
</evidence>
<evidence type="ECO:0000256" key="1">
    <source>
        <dbReference type="SAM" id="SignalP"/>
    </source>
</evidence>
<sequence>MNIKSLAIGALVGVSMIFGSVNVSASPVNTDSVSPLANTNQKLNLRIGDRYDFHGTVTMISNPQRAILIEQGRIVKGIQPGKATVSVNSNGTYIYYDIWVD</sequence>
<proteinExistence type="predicted"/>
<dbReference type="RefSeq" id="WP_212980347.1">
    <property type="nucleotide sequence ID" value="NZ_AP025343.1"/>
</dbReference>
<dbReference type="EMBL" id="BORT01000027">
    <property type="protein sequence ID" value="GIO50022.1"/>
    <property type="molecule type" value="Genomic_DNA"/>
</dbReference>
<comment type="caution">
    <text evidence="2">The sequence shown here is derived from an EMBL/GenBank/DDBJ whole genome shotgun (WGS) entry which is preliminary data.</text>
</comment>
<name>A0A920CV06_9BACL</name>
<keyword evidence="3" id="KW-1185">Reference proteome</keyword>
<dbReference type="AlphaFoldDB" id="A0A920CV06"/>
<feature type="chain" id="PRO_5036872971" evidence="1">
    <location>
        <begin position="26"/>
        <end position="101"/>
    </location>
</feature>
<feature type="signal peptide" evidence="1">
    <location>
        <begin position="1"/>
        <end position="25"/>
    </location>
</feature>